<gene>
    <name evidence="1" type="ORF">SAMN04487935_3368</name>
</gene>
<dbReference type="AlphaFoldDB" id="A0A1G9BVD8"/>
<evidence type="ECO:0000313" key="1">
    <source>
        <dbReference type="EMBL" id="SDK43406.1"/>
    </source>
</evidence>
<dbReference type="Proteomes" id="UP000199580">
    <property type="component" value="Unassembled WGS sequence"/>
</dbReference>
<organism evidence="1 2">
    <name type="scientific">Flavobacterium noncentrifugens</name>
    <dbReference type="NCBI Taxonomy" id="1128970"/>
    <lineage>
        <taxon>Bacteria</taxon>
        <taxon>Pseudomonadati</taxon>
        <taxon>Bacteroidota</taxon>
        <taxon>Flavobacteriia</taxon>
        <taxon>Flavobacteriales</taxon>
        <taxon>Flavobacteriaceae</taxon>
        <taxon>Flavobacterium</taxon>
    </lineage>
</organism>
<accession>A0A1G9BVD8</accession>
<protein>
    <recommendedName>
        <fullName evidence="3">Phage protein D</fullName>
    </recommendedName>
</protein>
<name>A0A1G9BVD8_9FLAO</name>
<sequence length="322" mass="35904">MYDMNWDIRFDNAGKKFRLGLLASLKINCSVDNLADVAEITLPEAVMNQVLSLEASIPRGTSLIIKLGYDGQLEKEFEGFIQDITTNDSTLKILCEDALFLFRKSVKDLELKPTSIKAIAQYLVNQIDPSFKVSCDYNISYEKFTIHQATGYDVLKKLQEETKANIYFDTSNKILHIHPPYIEKGADVVYSMHRNIEKSSLEYKRAIDKKVEVTIESTNIKGKVTSIKRGTTGGDSITLKVGPMTAAAMEEIAAAALRKNNFDGFAGTFDGWLVPFVRPGDSAHYIDLDYPHKKGTYYVVGVETTFDESGGKRTITPGIKLG</sequence>
<evidence type="ECO:0008006" key="3">
    <source>
        <dbReference type="Google" id="ProtNLM"/>
    </source>
</evidence>
<keyword evidence="2" id="KW-1185">Reference proteome</keyword>
<dbReference type="SUPFAM" id="SSF69279">
    <property type="entry name" value="Phage tail proteins"/>
    <property type="match status" value="1"/>
</dbReference>
<dbReference type="OrthoDB" id="1065075at2"/>
<proteinExistence type="predicted"/>
<dbReference type="EMBL" id="FNEZ01000006">
    <property type="protein sequence ID" value="SDK43406.1"/>
    <property type="molecule type" value="Genomic_DNA"/>
</dbReference>
<evidence type="ECO:0000313" key="2">
    <source>
        <dbReference type="Proteomes" id="UP000199580"/>
    </source>
</evidence>
<reference evidence="1 2" key="1">
    <citation type="submission" date="2016-10" db="EMBL/GenBank/DDBJ databases">
        <authorList>
            <person name="de Groot N.N."/>
        </authorList>
    </citation>
    <scope>NUCLEOTIDE SEQUENCE [LARGE SCALE GENOMIC DNA]</scope>
    <source>
        <strain evidence="1 2">CGMCC 1.10076</strain>
    </source>
</reference>
<dbReference type="STRING" id="1128970.SAMN04487935_3368"/>
<dbReference type="RefSeq" id="WP_091398171.1">
    <property type="nucleotide sequence ID" value="NZ_BKAI01000012.1"/>
</dbReference>